<evidence type="ECO:0000313" key="12">
    <source>
        <dbReference type="Proteomes" id="UP000002012"/>
    </source>
</evidence>
<dbReference type="InterPro" id="IPR036803">
    <property type="entry name" value="Porphobilinogen_deaminase_C_sf"/>
</dbReference>
<evidence type="ECO:0000256" key="2">
    <source>
        <dbReference type="ARBA" id="ARBA00004735"/>
    </source>
</evidence>
<keyword evidence="6 8" id="KW-0627">Porphyrin biosynthesis</keyword>
<evidence type="ECO:0000259" key="9">
    <source>
        <dbReference type="Pfam" id="PF01379"/>
    </source>
</evidence>
<keyword evidence="5 8" id="KW-0808">Transferase</keyword>
<organism evidence="11 12">
    <name type="scientific">Denitrovibrio acetiphilus (strain DSM 12809 / NBRC 114555 / N2460)</name>
    <dbReference type="NCBI Taxonomy" id="522772"/>
    <lineage>
        <taxon>Bacteria</taxon>
        <taxon>Pseudomonadati</taxon>
        <taxon>Deferribacterota</taxon>
        <taxon>Deferribacteres</taxon>
        <taxon>Deferribacterales</taxon>
        <taxon>Geovibrionaceae</taxon>
        <taxon>Denitrovibrio</taxon>
    </lineage>
</organism>
<sequence>MEKVVIATRGSNLALWQAYYTRDRLQKEHGVEVELNIIKTKGDKILDVPLAKIGGKGLFVKEIEQALIDGKADIAVHSMKDVPMEMPEGLELYASPEGASPYDCFVSVKYNEVVELPQGAVVGTSSLRRKLQLLKMRPDLVIKDLRGNVNTRLAKLEAGEFDGIVLAKAGLVRLELGHVIKETFTADQMLPACCQGALGFQIRANDTRMKELLRFMKDPATETKVSMERAFLRRLEGGCQAPIAGHSVLTGSKICMKGIVAALDGRTFIEQFIEGHAEDAEKLGLELAERVLNAGAKDILEEIYSQAD</sequence>
<dbReference type="GO" id="GO:0006782">
    <property type="term" value="P:protoporphyrinogen IX biosynthetic process"/>
    <property type="evidence" value="ECO:0007669"/>
    <property type="project" value="UniProtKB-UniRule"/>
</dbReference>
<dbReference type="NCBIfam" id="TIGR00212">
    <property type="entry name" value="hemC"/>
    <property type="match status" value="1"/>
</dbReference>
<comment type="subunit">
    <text evidence="4 8">Monomer.</text>
</comment>
<evidence type="ECO:0000256" key="6">
    <source>
        <dbReference type="ARBA" id="ARBA00023244"/>
    </source>
</evidence>
<dbReference type="RefSeq" id="WP_013012144.1">
    <property type="nucleotide sequence ID" value="NC_013943.1"/>
</dbReference>
<dbReference type="GO" id="GO:0004418">
    <property type="term" value="F:hydroxymethylbilane synthase activity"/>
    <property type="evidence" value="ECO:0007669"/>
    <property type="project" value="UniProtKB-UniRule"/>
</dbReference>
<dbReference type="PaxDb" id="522772-Dacet_2908"/>
<evidence type="ECO:0000313" key="11">
    <source>
        <dbReference type="EMBL" id="ADD69658.1"/>
    </source>
</evidence>
<dbReference type="SUPFAM" id="SSF53850">
    <property type="entry name" value="Periplasmic binding protein-like II"/>
    <property type="match status" value="1"/>
</dbReference>
<dbReference type="PRINTS" id="PR00151">
    <property type="entry name" value="PORPHBDMNASE"/>
</dbReference>
<dbReference type="InterPro" id="IPR022418">
    <property type="entry name" value="Porphobilinogen_deaminase_C"/>
</dbReference>
<dbReference type="PANTHER" id="PTHR11557:SF0">
    <property type="entry name" value="PORPHOBILINOGEN DEAMINASE"/>
    <property type="match status" value="1"/>
</dbReference>
<dbReference type="GO" id="GO:0005737">
    <property type="term" value="C:cytoplasm"/>
    <property type="evidence" value="ECO:0007669"/>
    <property type="project" value="UniProtKB-UniRule"/>
</dbReference>
<comment type="miscellaneous">
    <text evidence="8">The porphobilinogen subunits are added to the dipyrromethane group.</text>
</comment>
<dbReference type="UniPathway" id="UPA00251">
    <property type="reaction ID" value="UER00319"/>
</dbReference>
<comment type="cofactor">
    <cofactor evidence="8">
        <name>dipyrromethane</name>
        <dbReference type="ChEBI" id="CHEBI:60342"/>
    </cofactor>
    <text evidence="8">Binds 1 dipyrromethane group covalently.</text>
</comment>
<protein>
    <recommendedName>
        <fullName evidence="8">Porphobilinogen deaminase</fullName>
        <shortName evidence="8">PBG</shortName>
        <ecNumber evidence="8">2.5.1.61</ecNumber>
    </recommendedName>
    <alternativeName>
        <fullName evidence="8">Hydroxymethylbilane synthase</fullName>
        <shortName evidence="8">HMBS</shortName>
    </alternativeName>
    <alternativeName>
        <fullName evidence="8">Pre-uroporphyrinogen synthase</fullName>
    </alternativeName>
</protein>
<dbReference type="STRING" id="522772.Dacet_2908"/>
<dbReference type="InterPro" id="IPR000860">
    <property type="entry name" value="HemC"/>
</dbReference>
<gene>
    <name evidence="8" type="primary">hemC</name>
    <name evidence="11" type="ordered locus">Dacet_2908</name>
</gene>
<name>D4H6I4_DENA2</name>
<comment type="similarity">
    <text evidence="3 8">Belongs to the HMBS family.</text>
</comment>
<dbReference type="Pfam" id="PF01379">
    <property type="entry name" value="Porphobil_deam"/>
    <property type="match status" value="1"/>
</dbReference>
<dbReference type="AlphaFoldDB" id="D4H6I4"/>
<reference evidence="11 12" key="1">
    <citation type="journal article" date="2010" name="Stand. Genomic Sci.">
        <title>Complete genome sequence of Denitrovibrio acetiphilus type strain (N2460).</title>
        <authorList>
            <person name="Kiss H."/>
            <person name="Lang E."/>
            <person name="Lapidus A."/>
            <person name="Copeland A."/>
            <person name="Nolan M."/>
            <person name="Glavina Del Rio T."/>
            <person name="Chen F."/>
            <person name="Lucas S."/>
            <person name="Tice H."/>
            <person name="Cheng J.F."/>
            <person name="Han C."/>
            <person name="Goodwin L."/>
            <person name="Pitluck S."/>
            <person name="Liolios K."/>
            <person name="Pati A."/>
            <person name="Ivanova N."/>
            <person name="Mavromatis K."/>
            <person name="Chen A."/>
            <person name="Palaniappan K."/>
            <person name="Land M."/>
            <person name="Hauser L."/>
            <person name="Chang Y.J."/>
            <person name="Jeffries C.D."/>
            <person name="Detter J.C."/>
            <person name="Brettin T."/>
            <person name="Spring S."/>
            <person name="Rohde M."/>
            <person name="Goker M."/>
            <person name="Woyke T."/>
            <person name="Bristow J."/>
            <person name="Eisen J.A."/>
            <person name="Markowitz V."/>
            <person name="Hugenholtz P."/>
            <person name="Kyrpides N.C."/>
            <person name="Klenk H.P."/>
        </authorList>
    </citation>
    <scope>NUCLEOTIDE SEQUENCE [LARGE SCALE GENOMIC DNA]</scope>
    <source>
        <strain evidence="12">DSM 12809 / NBRC 114555 / N2460</strain>
    </source>
</reference>
<dbReference type="Gene3D" id="3.40.190.10">
    <property type="entry name" value="Periplasmic binding protein-like II"/>
    <property type="match status" value="2"/>
</dbReference>
<dbReference type="Gene3D" id="3.30.160.40">
    <property type="entry name" value="Porphobilinogen deaminase, C-terminal domain"/>
    <property type="match status" value="1"/>
</dbReference>
<evidence type="ECO:0000256" key="4">
    <source>
        <dbReference type="ARBA" id="ARBA00011245"/>
    </source>
</evidence>
<evidence type="ECO:0000256" key="7">
    <source>
        <dbReference type="ARBA" id="ARBA00048169"/>
    </source>
</evidence>
<dbReference type="PANTHER" id="PTHR11557">
    <property type="entry name" value="PORPHOBILINOGEN DEAMINASE"/>
    <property type="match status" value="1"/>
</dbReference>
<dbReference type="InParanoid" id="D4H6I4"/>
<evidence type="ECO:0000259" key="10">
    <source>
        <dbReference type="Pfam" id="PF03900"/>
    </source>
</evidence>
<comment type="pathway">
    <text evidence="2 8">Porphyrin-containing compound metabolism; protoporphyrin-IX biosynthesis; coproporphyrinogen-III from 5-aminolevulinate: step 2/4.</text>
</comment>
<dbReference type="FunFam" id="3.40.190.10:FF:000004">
    <property type="entry name" value="Porphobilinogen deaminase"/>
    <property type="match status" value="1"/>
</dbReference>
<dbReference type="FunCoup" id="D4H6I4">
    <property type="interactions" value="482"/>
</dbReference>
<feature type="modified residue" description="S-(dipyrrolylmethanemethyl)cysteine" evidence="8">
    <location>
        <position position="239"/>
    </location>
</feature>
<proteinExistence type="inferred from homology"/>
<comment type="function">
    <text evidence="1 8">Tetrapolymerization of the monopyrrole PBG into the hydroxymethylbilane pre-uroporphyrinogen in several discrete steps.</text>
</comment>
<dbReference type="HAMAP" id="MF_00260">
    <property type="entry name" value="Porphobil_deam"/>
    <property type="match status" value="1"/>
</dbReference>
<keyword evidence="12" id="KW-1185">Reference proteome</keyword>
<dbReference type="Proteomes" id="UP000002012">
    <property type="component" value="Chromosome"/>
</dbReference>
<dbReference type="EMBL" id="CP001968">
    <property type="protein sequence ID" value="ADD69658.1"/>
    <property type="molecule type" value="Genomic_DNA"/>
</dbReference>
<dbReference type="EC" id="2.5.1.61" evidence="8"/>
<dbReference type="PROSITE" id="PS00533">
    <property type="entry name" value="PORPHOBILINOGEN_DEAM"/>
    <property type="match status" value="1"/>
</dbReference>
<evidence type="ECO:0000256" key="3">
    <source>
        <dbReference type="ARBA" id="ARBA00005638"/>
    </source>
</evidence>
<accession>D4H6I4</accession>
<dbReference type="HOGENOM" id="CLU_019704_0_2_0"/>
<dbReference type="Pfam" id="PF03900">
    <property type="entry name" value="Porphobil_deamC"/>
    <property type="match status" value="1"/>
</dbReference>
<evidence type="ECO:0000256" key="8">
    <source>
        <dbReference type="HAMAP-Rule" id="MF_00260"/>
    </source>
</evidence>
<evidence type="ECO:0000256" key="1">
    <source>
        <dbReference type="ARBA" id="ARBA00002869"/>
    </source>
</evidence>
<dbReference type="KEGG" id="dap:Dacet_2908"/>
<dbReference type="OrthoDB" id="9810298at2"/>
<dbReference type="eggNOG" id="COG0181">
    <property type="taxonomic scope" value="Bacteria"/>
</dbReference>
<dbReference type="FunFam" id="3.30.160.40:FF:000002">
    <property type="entry name" value="Porphobilinogen deaminase"/>
    <property type="match status" value="1"/>
</dbReference>
<feature type="domain" description="Porphobilinogen deaminase C-terminal" evidence="10">
    <location>
        <begin position="224"/>
        <end position="292"/>
    </location>
</feature>
<dbReference type="SUPFAM" id="SSF54782">
    <property type="entry name" value="Porphobilinogen deaminase (hydroxymethylbilane synthase), C-terminal domain"/>
    <property type="match status" value="1"/>
</dbReference>
<comment type="catalytic activity">
    <reaction evidence="7 8">
        <text>4 porphobilinogen + H2O = hydroxymethylbilane + 4 NH4(+)</text>
        <dbReference type="Rhea" id="RHEA:13185"/>
        <dbReference type="ChEBI" id="CHEBI:15377"/>
        <dbReference type="ChEBI" id="CHEBI:28938"/>
        <dbReference type="ChEBI" id="CHEBI:57845"/>
        <dbReference type="ChEBI" id="CHEBI:58126"/>
        <dbReference type="EC" id="2.5.1.61"/>
    </reaction>
</comment>
<feature type="domain" description="Porphobilinogen deaminase N-terminal" evidence="9">
    <location>
        <begin position="4"/>
        <end position="210"/>
    </location>
</feature>
<dbReference type="CDD" id="cd13646">
    <property type="entry name" value="PBP2_EcHMBS_like"/>
    <property type="match status" value="1"/>
</dbReference>
<dbReference type="PIRSF" id="PIRSF001438">
    <property type="entry name" value="4pyrrol_synth_OHMeBilane_synth"/>
    <property type="match status" value="1"/>
</dbReference>
<dbReference type="InterPro" id="IPR022417">
    <property type="entry name" value="Porphobilin_deaminase_N"/>
</dbReference>
<dbReference type="FunFam" id="3.40.190.10:FF:000005">
    <property type="entry name" value="Porphobilinogen deaminase"/>
    <property type="match status" value="1"/>
</dbReference>
<evidence type="ECO:0000256" key="5">
    <source>
        <dbReference type="ARBA" id="ARBA00022679"/>
    </source>
</evidence>
<dbReference type="InterPro" id="IPR022419">
    <property type="entry name" value="Porphobilin_deaminase_cofac_BS"/>
</dbReference>